<keyword evidence="9" id="KW-1185">Reference proteome</keyword>
<dbReference type="PANTHER" id="PTHR38039">
    <property type="entry name" value="TOXIN YOEB"/>
    <property type="match status" value="1"/>
</dbReference>
<dbReference type="Gene3D" id="3.30.2310.20">
    <property type="entry name" value="RelE-like"/>
    <property type="match status" value="1"/>
</dbReference>
<dbReference type="PANTHER" id="PTHR38039:SF1">
    <property type="entry name" value="TOXIN YOEB"/>
    <property type="match status" value="1"/>
</dbReference>
<keyword evidence="4" id="KW-0255">Endonuclease</keyword>
<accession>A0A7X6MER5</accession>
<organism evidence="8 9">
    <name type="scientific">Nocardiopsis alborubida</name>
    <dbReference type="NCBI Taxonomy" id="146802"/>
    <lineage>
        <taxon>Bacteria</taxon>
        <taxon>Bacillati</taxon>
        <taxon>Actinomycetota</taxon>
        <taxon>Actinomycetes</taxon>
        <taxon>Streptosporangiales</taxon>
        <taxon>Nocardiopsidaceae</taxon>
        <taxon>Nocardiopsis</taxon>
    </lineage>
</organism>
<reference evidence="8 9" key="1">
    <citation type="submission" date="2020-04" db="EMBL/GenBank/DDBJ databases">
        <title>MicrobeNet Type strains.</title>
        <authorList>
            <person name="Nicholson A.C."/>
        </authorList>
    </citation>
    <scope>NUCLEOTIDE SEQUENCE [LARGE SCALE GENOMIC DNA]</scope>
    <source>
        <strain evidence="8 9">ATCC 23612</strain>
    </source>
</reference>
<sequence length="66" mass="7379">MCRGALARTSKLTEDIRRDPFTGMGRPESLKRHLPGAWSRHIDDGHRLVCVATGRGTVVTAARHHY</sequence>
<dbReference type="RefSeq" id="WP_061078270.1">
    <property type="nucleotide sequence ID" value="NZ_JAAXPG010000019.1"/>
</dbReference>
<keyword evidence="2" id="KW-1277">Toxin-antitoxin system</keyword>
<evidence type="ECO:0000256" key="4">
    <source>
        <dbReference type="ARBA" id="ARBA00022759"/>
    </source>
</evidence>
<evidence type="ECO:0000256" key="6">
    <source>
        <dbReference type="ARBA" id="ARBA00030388"/>
    </source>
</evidence>
<dbReference type="AlphaFoldDB" id="A0A7X6MER5"/>
<dbReference type="InterPro" id="IPR009614">
    <property type="entry name" value="YoeB_toxin"/>
</dbReference>
<dbReference type="NCBIfam" id="TIGR02116">
    <property type="entry name" value="toxin_Txe_YoeB"/>
    <property type="match status" value="1"/>
</dbReference>
<keyword evidence="3" id="KW-0540">Nuclease</keyword>
<evidence type="ECO:0000313" key="8">
    <source>
        <dbReference type="EMBL" id="NKY99921.1"/>
    </source>
</evidence>
<protein>
    <recommendedName>
        <fullName evidence="7">Endoribonuclease YoeB</fullName>
    </recommendedName>
    <alternativeName>
        <fullName evidence="6">Putative mRNA interferase YoeB</fullName>
    </alternativeName>
</protein>
<evidence type="ECO:0000256" key="2">
    <source>
        <dbReference type="ARBA" id="ARBA00022649"/>
    </source>
</evidence>
<dbReference type="InterPro" id="IPR035093">
    <property type="entry name" value="RelE/ParE_toxin_dom_sf"/>
</dbReference>
<comment type="caution">
    <text evidence="8">The sequence shown here is derived from an EMBL/GenBank/DDBJ whole genome shotgun (WGS) entry which is preliminary data.</text>
</comment>
<dbReference type="SUPFAM" id="SSF143011">
    <property type="entry name" value="RelE-like"/>
    <property type="match status" value="1"/>
</dbReference>
<proteinExistence type="inferred from homology"/>
<dbReference type="GO" id="GO:0004519">
    <property type="term" value="F:endonuclease activity"/>
    <property type="evidence" value="ECO:0007669"/>
    <property type="project" value="UniProtKB-KW"/>
</dbReference>
<evidence type="ECO:0000256" key="3">
    <source>
        <dbReference type="ARBA" id="ARBA00022722"/>
    </source>
</evidence>
<evidence type="ECO:0000256" key="1">
    <source>
        <dbReference type="ARBA" id="ARBA00008172"/>
    </source>
</evidence>
<dbReference type="Pfam" id="PF06769">
    <property type="entry name" value="YoeB_toxin"/>
    <property type="match status" value="1"/>
</dbReference>
<evidence type="ECO:0000256" key="7">
    <source>
        <dbReference type="ARBA" id="ARBA00050056"/>
    </source>
</evidence>
<evidence type="ECO:0000256" key="5">
    <source>
        <dbReference type="ARBA" id="ARBA00022801"/>
    </source>
</evidence>
<dbReference type="GO" id="GO:0045892">
    <property type="term" value="P:negative regulation of DNA-templated transcription"/>
    <property type="evidence" value="ECO:0007669"/>
    <property type="project" value="TreeGrafter"/>
</dbReference>
<name>A0A7X6MER5_9ACTN</name>
<comment type="similarity">
    <text evidence="1">Belongs to the YoeB family.</text>
</comment>
<dbReference type="EMBL" id="JAAXPG010000019">
    <property type="protein sequence ID" value="NKY99921.1"/>
    <property type="molecule type" value="Genomic_DNA"/>
</dbReference>
<gene>
    <name evidence="8" type="ORF">HGB44_19940</name>
</gene>
<dbReference type="Proteomes" id="UP000553209">
    <property type="component" value="Unassembled WGS sequence"/>
</dbReference>
<evidence type="ECO:0000313" key="9">
    <source>
        <dbReference type="Proteomes" id="UP000553209"/>
    </source>
</evidence>
<dbReference type="GO" id="GO:0006401">
    <property type="term" value="P:RNA catabolic process"/>
    <property type="evidence" value="ECO:0007669"/>
    <property type="project" value="InterPro"/>
</dbReference>
<dbReference type="GO" id="GO:0016787">
    <property type="term" value="F:hydrolase activity"/>
    <property type="evidence" value="ECO:0007669"/>
    <property type="project" value="UniProtKB-KW"/>
</dbReference>
<keyword evidence="5" id="KW-0378">Hydrolase</keyword>